<evidence type="ECO:0000256" key="4">
    <source>
        <dbReference type="ARBA" id="ARBA00023194"/>
    </source>
</evidence>
<sequence>MQGDGIPVLVGTQTPAEVLAAVVDHGAVLLRDGGWQQDTFVALGDALMEPLPYTGGFHNERDVVGDDRTTTTVTRGTQGMPLHREASYAPGSPDLLTFLCQRPAEDGGETTLCDGIALLAALPPAVRAEFEQLSIVWETSMPTGTWQRLCGTDDPTVAEQQLRRWEGYLRPWESIHIDFTDTGLTTGFGTHCTPPTRFGGVPSFCNSLLISRPAEDEYQDQRLRVRTTAGGPVPERLLDAVSAAAQRLTIAVPWRAGDVLLVDNSRYLHGRRAFKDAGRTVMVRMGFLHENEAA</sequence>
<keyword evidence="6" id="KW-0223">Dioxygenase</keyword>
<organism evidence="6 7">
    <name type="scientific">Micromonospora sonneratiae</name>
    <dbReference type="NCBI Taxonomy" id="1184706"/>
    <lineage>
        <taxon>Bacteria</taxon>
        <taxon>Bacillati</taxon>
        <taxon>Actinomycetota</taxon>
        <taxon>Actinomycetes</taxon>
        <taxon>Micromonosporales</taxon>
        <taxon>Micromonosporaceae</taxon>
        <taxon>Micromonospora</taxon>
    </lineage>
</organism>
<evidence type="ECO:0000256" key="3">
    <source>
        <dbReference type="ARBA" id="ARBA00023004"/>
    </source>
</evidence>
<dbReference type="Proteomes" id="UP001597260">
    <property type="component" value="Unassembled WGS sequence"/>
</dbReference>
<evidence type="ECO:0000259" key="5">
    <source>
        <dbReference type="Pfam" id="PF02668"/>
    </source>
</evidence>
<proteinExistence type="predicted"/>
<accession>A0ABW3Y7X4</accession>
<dbReference type="EC" id="1.14.11.-" evidence="6"/>
<comment type="caution">
    <text evidence="6">The sequence shown here is derived from an EMBL/GenBank/DDBJ whole genome shotgun (WGS) entry which is preliminary data.</text>
</comment>
<dbReference type="GO" id="GO:0051213">
    <property type="term" value="F:dioxygenase activity"/>
    <property type="evidence" value="ECO:0007669"/>
    <property type="project" value="UniProtKB-KW"/>
</dbReference>
<dbReference type="RefSeq" id="WP_377565786.1">
    <property type="nucleotide sequence ID" value="NZ_JBHTMP010000001.1"/>
</dbReference>
<dbReference type="InterPro" id="IPR003819">
    <property type="entry name" value="TauD/TfdA-like"/>
</dbReference>
<evidence type="ECO:0000256" key="2">
    <source>
        <dbReference type="ARBA" id="ARBA00023002"/>
    </source>
</evidence>
<dbReference type="PANTHER" id="PTHR10696">
    <property type="entry name" value="GAMMA-BUTYROBETAINE HYDROXYLASE-RELATED"/>
    <property type="match status" value="1"/>
</dbReference>
<dbReference type="Pfam" id="PF02668">
    <property type="entry name" value="TauD"/>
    <property type="match status" value="1"/>
</dbReference>
<keyword evidence="7" id="KW-1185">Reference proteome</keyword>
<feature type="domain" description="TauD/TfdA-like" evidence="5">
    <location>
        <begin position="16"/>
        <end position="285"/>
    </location>
</feature>
<evidence type="ECO:0000256" key="1">
    <source>
        <dbReference type="ARBA" id="ARBA00001954"/>
    </source>
</evidence>
<reference evidence="7" key="1">
    <citation type="journal article" date="2019" name="Int. J. Syst. Evol. Microbiol.">
        <title>The Global Catalogue of Microorganisms (GCM) 10K type strain sequencing project: providing services to taxonomists for standard genome sequencing and annotation.</title>
        <authorList>
            <consortium name="The Broad Institute Genomics Platform"/>
            <consortium name="The Broad Institute Genome Sequencing Center for Infectious Disease"/>
            <person name="Wu L."/>
            <person name="Ma J."/>
        </authorList>
    </citation>
    <scope>NUCLEOTIDE SEQUENCE [LARGE SCALE GENOMIC DNA]</scope>
    <source>
        <strain evidence="7">JCM 31037</strain>
    </source>
</reference>
<dbReference type="EMBL" id="JBHTMP010000001">
    <property type="protein sequence ID" value="MFD1319667.1"/>
    <property type="molecule type" value="Genomic_DNA"/>
</dbReference>
<comment type="cofactor">
    <cofactor evidence="1">
        <name>Fe(2+)</name>
        <dbReference type="ChEBI" id="CHEBI:29033"/>
    </cofactor>
</comment>
<evidence type="ECO:0000313" key="7">
    <source>
        <dbReference type="Proteomes" id="UP001597260"/>
    </source>
</evidence>
<name>A0ABW3Y7X4_9ACTN</name>
<keyword evidence="3" id="KW-0408">Iron</keyword>
<gene>
    <name evidence="6" type="ORF">ACFQ4H_01045</name>
</gene>
<dbReference type="SUPFAM" id="SSF51197">
    <property type="entry name" value="Clavaminate synthase-like"/>
    <property type="match status" value="1"/>
</dbReference>
<dbReference type="Gene3D" id="3.60.130.10">
    <property type="entry name" value="Clavaminate synthase-like"/>
    <property type="match status" value="1"/>
</dbReference>
<keyword evidence="2 6" id="KW-0560">Oxidoreductase</keyword>
<dbReference type="InterPro" id="IPR042098">
    <property type="entry name" value="TauD-like_sf"/>
</dbReference>
<protein>
    <submittedName>
        <fullName evidence="6">TauD/TfdA family dioxygenase</fullName>
        <ecNumber evidence="6">1.14.11.-</ecNumber>
    </submittedName>
</protein>
<keyword evidence="4" id="KW-0045">Antibiotic biosynthesis</keyword>
<evidence type="ECO:0000313" key="6">
    <source>
        <dbReference type="EMBL" id="MFD1319667.1"/>
    </source>
</evidence>
<dbReference type="InterPro" id="IPR050411">
    <property type="entry name" value="AlphaKG_dependent_hydroxylases"/>
</dbReference>
<dbReference type="PANTHER" id="PTHR10696:SF56">
    <property type="entry name" value="TAUD_TFDA-LIKE DOMAIN-CONTAINING PROTEIN"/>
    <property type="match status" value="1"/>
</dbReference>